<dbReference type="InterPro" id="IPR003673">
    <property type="entry name" value="CoA-Trfase_fam_III"/>
</dbReference>
<dbReference type="PANTHER" id="PTHR48228:SF5">
    <property type="entry name" value="ALPHA-METHYLACYL-COA RACEMASE"/>
    <property type="match status" value="1"/>
</dbReference>
<dbReference type="InterPro" id="IPR050509">
    <property type="entry name" value="CoA-transferase_III"/>
</dbReference>
<proteinExistence type="predicted"/>
<dbReference type="EMBL" id="JAMLDX010000024">
    <property type="protein sequence ID" value="MCP3732859.1"/>
    <property type="molecule type" value="Genomic_DNA"/>
</dbReference>
<evidence type="ECO:0000313" key="2">
    <source>
        <dbReference type="Proteomes" id="UP001139451"/>
    </source>
</evidence>
<dbReference type="Gene3D" id="3.40.50.10540">
    <property type="entry name" value="Crotonobetainyl-coa:carnitine coa-transferase, domain 1"/>
    <property type="match status" value="1"/>
</dbReference>
<comment type="caution">
    <text evidence="1">The sequence shown here is derived from an EMBL/GenBank/DDBJ whole genome shotgun (WGS) entry which is preliminary data.</text>
</comment>
<name>A0A9X2HSV3_9SPHN</name>
<reference evidence="1" key="1">
    <citation type="submission" date="2022-05" db="EMBL/GenBank/DDBJ databases">
        <title>Sphingomonas sp. strain MG17 Genome sequencing and assembly.</title>
        <authorList>
            <person name="Kim I."/>
        </authorList>
    </citation>
    <scope>NUCLEOTIDE SEQUENCE</scope>
    <source>
        <strain evidence="1">MG17</strain>
    </source>
</reference>
<accession>A0A9X2HSV3</accession>
<dbReference type="InterPro" id="IPR044855">
    <property type="entry name" value="CoA-Trfase_III_dom3_sf"/>
</dbReference>
<dbReference type="GO" id="GO:0016740">
    <property type="term" value="F:transferase activity"/>
    <property type="evidence" value="ECO:0007669"/>
    <property type="project" value="UniProtKB-KW"/>
</dbReference>
<dbReference type="InterPro" id="IPR023606">
    <property type="entry name" value="CoA-Trfase_III_dom_1_sf"/>
</dbReference>
<dbReference type="SUPFAM" id="SSF89796">
    <property type="entry name" value="CoA-transferase family III (CaiB/BaiF)"/>
    <property type="match status" value="1"/>
</dbReference>
<organism evidence="1 2">
    <name type="scientific">Sphingomonas tagetis</name>
    <dbReference type="NCBI Taxonomy" id="2949092"/>
    <lineage>
        <taxon>Bacteria</taxon>
        <taxon>Pseudomonadati</taxon>
        <taxon>Pseudomonadota</taxon>
        <taxon>Alphaproteobacteria</taxon>
        <taxon>Sphingomonadales</taxon>
        <taxon>Sphingomonadaceae</taxon>
        <taxon>Sphingomonas</taxon>
    </lineage>
</organism>
<dbReference type="Proteomes" id="UP001139451">
    <property type="component" value="Unassembled WGS sequence"/>
</dbReference>
<gene>
    <name evidence="1" type="ORF">M9978_20785</name>
</gene>
<evidence type="ECO:0000313" key="1">
    <source>
        <dbReference type="EMBL" id="MCP3732859.1"/>
    </source>
</evidence>
<dbReference type="AlphaFoldDB" id="A0A9X2HSV3"/>
<sequence>MGAPGPLAGVRIVEIDSIGSVPFAALLLAELGCEIVRVFEPDATASQVVPALYRGRHDIELDFRHPATIAEVAELATQADGLIEGLRPGSMEALGLGPEPLRALNPRLVYGRATYWGQSGPLAGRPGSDINVLALTGALHAIGAADHPVPPLNLLGDHAGAGLFLALGMVSAILGAQATGEGRVVDAAAFDGVSAMMGLTQSLFASGRWIDRRESNLVDGGAPFYRSYACADGGHVAVGALDPVQFEKLCTGLGFAPGSCAQFDRADWPQMAAQFAERFAGRTRAQWAYVFAEGSACVTPVLTLEEAARQPHAMARRPVAAGPGALASAPRFEPAAAVAPPSRIATVSEILARWAG</sequence>
<keyword evidence="2" id="KW-1185">Reference proteome</keyword>
<dbReference type="PANTHER" id="PTHR48228">
    <property type="entry name" value="SUCCINYL-COA--D-CITRAMALATE COA-TRANSFERASE"/>
    <property type="match status" value="1"/>
</dbReference>
<dbReference type="Pfam" id="PF02515">
    <property type="entry name" value="CoA_transf_3"/>
    <property type="match status" value="1"/>
</dbReference>
<dbReference type="Gene3D" id="3.30.1540.10">
    <property type="entry name" value="formyl-coa transferase, domain 3"/>
    <property type="match status" value="1"/>
</dbReference>
<dbReference type="RefSeq" id="WP_254296704.1">
    <property type="nucleotide sequence ID" value="NZ_JAMLDX010000024.1"/>
</dbReference>
<keyword evidence="1" id="KW-0808">Transferase</keyword>
<protein>
    <submittedName>
        <fullName evidence="1">CoA transferase</fullName>
    </submittedName>
</protein>